<accession>A0A8H6JXX7</accession>
<evidence type="ECO:0000313" key="2">
    <source>
        <dbReference type="EMBL" id="KAF6821068.1"/>
    </source>
</evidence>
<dbReference type="Proteomes" id="UP000652219">
    <property type="component" value="Unassembled WGS sequence"/>
</dbReference>
<evidence type="ECO:0000313" key="3">
    <source>
        <dbReference type="Proteomes" id="UP000652219"/>
    </source>
</evidence>
<dbReference type="AlphaFoldDB" id="A0A8H6JXX7"/>
<dbReference type="EMBL" id="WIGN01000003">
    <property type="protein sequence ID" value="KAF6821068.1"/>
    <property type="molecule type" value="Genomic_DNA"/>
</dbReference>
<organism evidence="2 3">
    <name type="scientific">Colletotrichum sojae</name>
    <dbReference type="NCBI Taxonomy" id="2175907"/>
    <lineage>
        <taxon>Eukaryota</taxon>
        <taxon>Fungi</taxon>
        <taxon>Dikarya</taxon>
        <taxon>Ascomycota</taxon>
        <taxon>Pezizomycotina</taxon>
        <taxon>Sordariomycetes</taxon>
        <taxon>Hypocreomycetidae</taxon>
        <taxon>Glomerellales</taxon>
        <taxon>Glomerellaceae</taxon>
        <taxon>Colletotrichum</taxon>
        <taxon>Colletotrichum orchidearum species complex</taxon>
    </lineage>
</organism>
<evidence type="ECO:0000256" key="1">
    <source>
        <dbReference type="SAM" id="MobiDB-lite"/>
    </source>
</evidence>
<reference evidence="2 3" key="1">
    <citation type="journal article" date="2020" name="Phytopathology">
        <title>Genome Sequence Resources of Colletotrichum truncatum, C. plurivorum, C. musicola, and C. sojae: Four Species Pathogenic to Soybean (Glycine max).</title>
        <authorList>
            <person name="Rogerio F."/>
            <person name="Boufleur T.R."/>
            <person name="Ciampi-Guillardi M."/>
            <person name="Sukno S.A."/>
            <person name="Thon M.R."/>
            <person name="Massola Junior N.S."/>
            <person name="Baroncelli R."/>
        </authorList>
    </citation>
    <scope>NUCLEOTIDE SEQUENCE [LARGE SCALE GENOMIC DNA]</scope>
    <source>
        <strain evidence="2 3">LFN0009</strain>
    </source>
</reference>
<name>A0A8H6JXX7_9PEZI</name>
<feature type="region of interest" description="Disordered" evidence="1">
    <location>
        <begin position="1"/>
        <end position="27"/>
    </location>
</feature>
<sequence>MWALPRSRATANGRITARSRPPDRRPKSLETTWIMDVPRPGICAFIAVKDAPGSFLSRRAFMSQPHELLITDVELFYLAQPALFSHGDAWTLQLRSSPLDLSTSSSCCMTPFAPFATCTYAKPPLEVRLVLHTLSIAVAAVGSTPQFMLLQPHRAVDGYVLPPSSLAWRDDCIRSSAGRVLPPTVVEDELHDPARHKTGSPPSPLLHCCTAACRFM</sequence>
<comment type="caution">
    <text evidence="2">The sequence shown here is derived from an EMBL/GenBank/DDBJ whole genome shotgun (WGS) entry which is preliminary data.</text>
</comment>
<proteinExistence type="predicted"/>
<gene>
    <name evidence="2" type="ORF">CSOJ01_00503</name>
</gene>
<protein>
    <submittedName>
        <fullName evidence="2">Uncharacterized protein</fullName>
    </submittedName>
</protein>
<keyword evidence="3" id="KW-1185">Reference proteome</keyword>